<dbReference type="GO" id="GO:0004497">
    <property type="term" value="F:monooxygenase activity"/>
    <property type="evidence" value="ECO:0007669"/>
    <property type="project" value="InterPro"/>
</dbReference>
<proteinExistence type="predicted"/>
<protein>
    <recommendedName>
        <fullName evidence="4">Cytochrome P450</fullName>
    </recommendedName>
</protein>
<dbReference type="GO" id="GO:0005506">
    <property type="term" value="F:iron ion binding"/>
    <property type="evidence" value="ECO:0007669"/>
    <property type="project" value="InterPro"/>
</dbReference>
<evidence type="ECO:0000313" key="2">
    <source>
        <dbReference type="EMBL" id="KAF9689421.1"/>
    </source>
</evidence>
<dbReference type="GO" id="GO:0016705">
    <property type="term" value="F:oxidoreductase activity, acting on paired donors, with incorporation or reduction of molecular oxygen"/>
    <property type="evidence" value="ECO:0007669"/>
    <property type="project" value="InterPro"/>
</dbReference>
<feature type="signal peptide" evidence="1">
    <location>
        <begin position="1"/>
        <end position="20"/>
    </location>
</feature>
<dbReference type="Pfam" id="PF00067">
    <property type="entry name" value="p450"/>
    <property type="match status" value="1"/>
</dbReference>
<accession>A0A835NA96</accession>
<keyword evidence="1" id="KW-0732">Signal</keyword>
<keyword evidence="3" id="KW-1185">Reference proteome</keyword>
<dbReference type="Proteomes" id="UP000657918">
    <property type="component" value="Unassembled WGS sequence"/>
</dbReference>
<gene>
    <name evidence="2" type="ORF">SADUNF_Sadunf01G0090500</name>
</gene>
<dbReference type="SUPFAM" id="SSF48264">
    <property type="entry name" value="Cytochrome P450"/>
    <property type="match status" value="1"/>
</dbReference>
<dbReference type="PANTHER" id="PTHR24299:SF59">
    <property type="entry name" value="CYTOCHROME P450 SUPERFAMILY PROTEIN"/>
    <property type="match status" value="1"/>
</dbReference>
<evidence type="ECO:0000256" key="1">
    <source>
        <dbReference type="SAM" id="SignalP"/>
    </source>
</evidence>
<sequence length="408" mass="45522">MESLINTVLCVLFSFALVKILHFIAKGSKTGSSGKLPPGPVALPIIGSLLDLGDKPHRSLARLAGTHGPLMSLSIGQITTMVISSATLAKQVLQKHDVSFCNRTIPDAIRAHRHHEFGMPWVPIDKRWRNLRKICNCYIFTNQKLDANQDLRRKKIQELVAHVQEHCLTGKAMDIGQAAFTTTLNALSNIIFSLNLSDSSSDTASQLKEVVGGIMEEAGKPNLADYFPVLGWLDLLGTKHRLTIHFGKILSILDGIVNERLQLRKLQGYVPVNDMLDTLLTISEDNNEDIMDISWIKHLLLISKRIRDTIQSLERICCPGAENWSLSFLSHPDASVLCPVWEEVLYQSYHTKSSLNGNRSQFTIVLREMAEGSRLSPPNPISCFVFRAFFKVTYFLLTDGNAVSLIDH</sequence>
<dbReference type="EMBL" id="JADGMS010000001">
    <property type="protein sequence ID" value="KAF9689421.1"/>
    <property type="molecule type" value="Genomic_DNA"/>
</dbReference>
<name>A0A835NA96_9ROSI</name>
<dbReference type="InterPro" id="IPR001128">
    <property type="entry name" value="Cyt_P450"/>
</dbReference>
<reference evidence="2 3" key="1">
    <citation type="submission" date="2020-10" db="EMBL/GenBank/DDBJ databases">
        <title>Plant Genome Project.</title>
        <authorList>
            <person name="Zhang R.-G."/>
        </authorList>
    </citation>
    <scope>NUCLEOTIDE SEQUENCE [LARGE SCALE GENOMIC DNA]</scope>
    <source>
        <strain evidence="2">FAFU-HL-1</strain>
        <tissue evidence="2">Leaf</tissue>
    </source>
</reference>
<evidence type="ECO:0000313" key="3">
    <source>
        <dbReference type="Proteomes" id="UP000657918"/>
    </source>
</evidence>
<feature type="chain" id="PRO_5032652843" description="Cytochrome P450" evidence="1">
    <location>
        <begin position="21"/>
        <end position="408"/>
    </location>
</feature>
<evidence type="ECO:0008006" key="4">
    <source>
        <dbReference type="Google" id="ProtNLM"/>
    </source>
</evidence>
<comment type="caution">
    <text evidence="2">The sequence shown here is derived from an EMBL/GenBank/DDBJ whole genome shotgun (WGS) entry which is preliminary data.</text>
</comment>
<dbReference type="PANTHER" id="PTHR24299">
    <property type="entry name" value="CYTOCHROME P450 FAMILY 1"/>
    <property type="match status" value="1"/>
</dbReference>
<organism evidence="2 3">
    <name type="scientific">Salix dunnii</name>
    <dbReference type="NCBI Taxonomy" id="1413687"/>
    <lineage>
        <taxon>Eukaryota</taxon>
        <taxon>Viridiplantae</taxon>
        <taxon>Streptophyta</taxon>
        <taxon>Embryophyta</taxon>
        <taxon>Tracheophyta</taxon>
        <taxon>Spermatophyta</taxon>
        <taxon>Magnoliopsida</taxon>
        <taxon>eudicotyledons</taxon>
        <taxon>Gunneridae</taxon>
        <taxon>Pentapetalae</taxon>
        <taxon>rosids</taxon>
        <taxon>fabids</taxon>
        <taxon>Malpighiales</taxon>
        <taxon>Salicaceae</taxon>
        <taxon>Saliceae</taxon>
        <taxon>Salix</taxon>
    </lineage>
</organism>
<dbReference type="Gene3D" id="1.10.630.10">
    <property type="entry name" value="Cytochrome P450"/>
    <property type="match status" value="1"/>
</dbReference>
<dbReference type="GO" id="GO:0020037">
    <property type="term" value="F:heme binding"/>
    <property type="evidence" value="ECO:0007669"/>
    <property type="project" value="InterPro"/>
</dbReference>
<dbReference type="OrthoDB" id="2789670at2759"/>
<dbReference type="AlphaFoldDB" id="A0A835NA96"/>
<dbReference type="InterPro" id="IPR036396">
    <property type="entry name" value="Cyt_P450_sf"/>
</dbReference>